<evidence type="ECO:0000313" key="6">
    <source>
        <dbReference type="Proteomes" id="UP000006365"/>
    </source>
</evidence>
<dbReference type="InterPro" id="IPR052021">
    <property type="entry name" value="Type-I_RS_S_subunit"/>
</dbReference>
<dbReference type="Pfam" id="PF01420">
    <property type="entry name" value="Methylase_S"/>
    <property type="match status" value="1"/>
</dbReference>
<keyword evidence="3" id="KW-0238">DNA-binding</keyword>
<dbReference type="InterPro" id="IPR000055">
    <property type="entry name" value="Restrct_endonuc_typeI_TRD"/>
</dbReference>
<evidence type="ECO:0000259" key="4">
    <source>
        <dbReference type="Pfam" id="PF01420"/>
    </source>
</evidence>
<gene>
    <name evidence="5" type="ordered locus">Despr_0257</name>
</gene>
<name>A0A7U3YJA8_DESPD</name>
<dbReference type="GO" id="GO:0003677">
    <property type="term" value="F:DNA binding"/>
    <property type="evidence" value="ECO:0007669"/>
    <property type="project" value="UniProtKB-KW"/>
</dbReference>
<dbReference type="InterPro" id="IPR044946">
    <property type="entry name" value="Restrct_endonuc_typeI_TRD_sf"/>
</dbReference>
<evidence type="ECO:0000256" key="1">
    <source>
        <dbReference type="ARBA" id="ARBA00010923"/>
    </source>
</evidence>
<keyword evidence="6" id="KW-1185">Reference proteome</keyword>
<accession>A0A7U3YJA8</accession>
<organism evidence="5 6">
    <name type="scientific">Desulfobulbus propionicus (strain ATCC 33891 / DSM 2032 / VKM B-1956 / 1pr3)</name>
    <dbReference type="NCBI Taxonomy" id="577650"/>
    <lineage>
        <taxon>Bacteria</taxon>
        <taxon>Pseudomonadati</taxon>
        <taxon>Thermodesulfobacteriota</taxon>
        <taxon>Desulfobulbia</taxon>
        <taxon>Desulfobulbales</taxon>
        <taxon>Desulfobulbaceae</taxon>
        <taxon>Desulfobulbus</taxon>
    </lineage>
</organism>
<protein>
    <submittedName>
        <fullName evidence="5">Restriction modification system DNA specificity domain protein</fullName>
    </submittedName>
</protein>
<dbReference type="Proteomes" id="UP000006365">
    <property type="component" value="Chromosome"/>
</dbReference>
<proteinExistence type="inferred from homology"/>
<reference evidence="5 6" key="1">
    <citation type="journal article" date="2011" name="Stand. Genomic Sci.">
        <title>Complete genome sequence of Desulfobulbus propionicus type strain (1pr3).</title>
        <authorList>
            <person name="Pagani I."/>
            <person name="Lapidus A."/>
            <person name="Nolan M."/>
            <person name="Lucas S."/>
            <person name="Hammon N."/>
            <person name="Deshpande S."/>
            <person name="Cheng J.F."/>
            <person name="Chertkov O."/>
            <person name="Davenport K."/>
            <person name="Tapia R."/>
            <person name="Han C."/>
            <person name="Goodwin L."/>
            <person name="Pitluck S."/>
            <person name="Liolios K."/>
            <person name="Mavromatis K."/>
            <person name="Ivanova N."/>
            <person name="Mikhailova N."/>
            <person name="Pati A."/>
            <person name="Chen A."/>
            <person name="Palaniappan K."/>
            <person name="Land M."/>
            <person name="Hauser L."/>
            <person name="Chang Y.J."/>
            <person name="Jeffries C.D."/>
            <person name="Detter J.C."/>
            <person name="Brambilla E."/>
            <person name="Kannan K.P."/>
            <person name="Djao O.D."/>
            <person name="Rohde M."/>
            <person name="Pukall R."/>
            <person name="Spring S."/>
            <person name="Goker M."/>
            <person name="Sikorski J."/>
            <person name="Woyke T."/>
            <person name="Bristow J."/>
            <person name="Eisen J.A."/>
            <person name="Markowitz V."/>
            <person name="Hugenholtz P."/>
            <person name="Kyrpides N.C."/>
            <person name="Klenk H.P."/>
        </authorList>
    </citation>
    <scope>NUCLEOTIDE SEQUENCE [LARGE SCALE GENOMIC DNA]</scope>
    <source>
        <strain evidence="6">ATCC 33891 / DSM 2032 / 1pr3</strain>
    </source>
</reference>
<feature type="domain" description="Type I restriction modification DNA specificity" evidence="4">
    <location>
        <begin position="144"/>
        <end position="305"/>
    </location>
</feature>
<keyword evidence="2" id="KW-0680">Restriction system</keyword>
<evidence type="ECO:0000256" key="3">
    <source>
        <dbReference type="ARBA" id="ARBA00023125"/>
    </source>
</evidence>
<dbReference type="AlphaFoldDB" id="A0A7U3YJA8"/>
<dbReference type="Gene3D" id="1.10.287.1120">
    <property type="entry name" value="Bipartite methylase S protein"/>
    <property type="match status" value="1"/>
</dbReference>
<dbReference type="PANTHER" id="PTHR30408:SF12">
    <property type="entry name" value="TYPE I RESTRICTION ENZYME MJAVIII SPECIFICITY SUBUNIT"/>
    <property type="match status" value="1"/>
</dbReference>
<dbReference type="KEGG" id="dpr:Despr_0257"/>
<dbReference type="SUPFAM" id="SSF116734">
    <property type="entry name" value="DNA methylase specificity domain"/>
    <property type="match status" value="2"/>
</dbReference>
<dbReference type="REBASE" id="32296">
    <property type="entry name" value="S.DprORF254P"/>
</dbReference>
<dbReference type="Gene3D" id="3.90.220.20">
    <property type="entry name" value="DNA methylase specificity domains"/>
    <property type="match status" value="2"/>
</dbReference>
<sequence length="357" mass="39993">MVETHTDFNIWSPLAAIRCNPSRADKRFIYFYLQSKEFQTGVELSWSFGTQQNIGMGVIQNLAVPLGTIPEQTAIADFLDRETGRIDTLVTKKRRLIALLGEKRTALISRTVTRGLPAEAAREFGLKPHTRFKDSGIEWLGEVPEGWEVVKFSREVKIAEGQVDPEREPYSTMVLIGPEHVEAGTGRLVSEATAEDQAAISGKYYCHKGEVIYSKIRPALRKVVKAKNDCLCSADMYPLGGRDKLLNDYIYWLFLSDQFAAWSVLEADRVAMPKINRNTLNELRLPVPVGSEQAAIATYLNRETAKIDQLFTKVEAAIVRLLEYRTALITAAVTGKIDVRGKADKQGLTRTDRTDPN</sequence>
<evidence type="ECO:0000256" key="2">
    <source>
        <dbReference type="ARBA" id="ARBA00022747"/>
    </source>
</evidence>
<comment type="similarity">
    <text evidence="1">Belongs to the type-I restriction system S methylase family.</text>
</comment>
<evidence type="ECO:0000313" key="5">
    <source>
        <dbReference type="EMBL" id="ADW16443.1"/>
    </source>
</evidence>
<dbReference type="EMBL" id="CP002364">
    <property type="protein sequence ID" value="ADW16443.1"/>
    <property type="molecule type" value="Genomic_DNA"/>
</dbReference>
<dbReference type="PANTHER" id="PTHR30408">
    <property type="entry name" value="TYPE-1 RESTRICTION ENZYME ECOKI SPECIFICITY PROTEIN"/>
    <property type="match status" value="1"/>
</dbReference>
<dbReference type="GO" id="GO:0009307">
    <property type="term" value="P:DNA restriction-modification system"/>
    <property type="evidence" value="ECO:0007669"/>
    <property type="project" value="UniProtKB-KW"/>
</dbReference>